<dbReference type="InterPro" id="IPR039421">
    <property type="entry name" value="Type_1_exporter"/>
</dbReference>
<dbReference type="AlphaFoldDB" id="A0A9D1H0X8"/>
<dbReference type="Gene3D" id="3.40.50.300">
    <property type="entry name" value="P-loop containing nucleotide triphosphate hydrolases"/>
    <property type="match status" value="1"/>
</dbReference>
<dbReference type="EMBL" id="DVLP01000447">
    <property type="protein sequence ID" value="HIT76977.1"/>
    <property type="molecule type" value="Genomic_DNA"/>
</dbReference>
<dbReference type="InterPro" id="IPR027417">
    <property type="entry name" value="P-loop_NTPase"/>
</dbReference>
<dbReference type="Proteomes" id="UP000886842">
    <property type="component" value="Unassembled WGS sequence"/>
</dbReference>
<dbReference type="PANTHER" id="PTHR43394">
    <property type="entry name" value="ATP-DEPENDENT PERMEASE MDL1, MITOCHONDRIAL"/>
    <property type="match status" value="1"/>
</dbReference>
<gene>
    <name evidence="2" type="ORF">IAA98_15475</name>
</gene>
<keyword evidence="1" id="KW-0812">Transmembrane</keyword>
<keyword evidence="1" id="KW-1133">Transmembrane helix</keyword>
<dbReference type="PANTHER" id="PTHR43394:SF1">
    <property type="entry name" value="ATP-BINDING CASSETTE SUB-FAMILY B MEMBER 10, MITOCHONDRIAL"/>
    <property type="match status" value="1"/>
</dbReference>
<accession>A0A9D1H0X8</accession>
<protein>
    <recommendedName>
        <fullName evidence="4">ABC transporter ATP-binding protein</fullName>
    </recommendedName>
</protein>
<sequence>MNDDVTFLARTQQTFQLLGLAVRMVWRVGPLLLIGLGVLLVIQALVQPAQLQFMQRAVDALTHSLGLPGSKPSAGHPVFFLPDAALIVLDEPTSALDVDAERRLFDRFGELVRGRTAVMISHRFSTVRTADRIAVLADGVIAECGSHAELMDLDGRYAELFRLQADRYQ</sequence>
<evidence type="ECO:0000313" key="3">
    <source>
        <dbReference type="Proteomes" id="UP000886842"/>
    </source>
</evidence>
<proteinExistence type="predicted"/>
<name>A0A9D1H0X8_9ACTN</name>
<evidence type="ECO:0008006" key="4">
    <source>
        <dbReference type="Google" id="ProtNLM"/>
    </source>
</evidence>
<evidence type="ECO:0000313" key="2">
    <source>
        <dbReference type="EMBL" id="HIT76977.1"/>
    </source>
</evidence>
<dbReference type="GO" id="GO:0015421">
    <property type="term" value="F:ABC-type oligopeptide transporter activity"/>
    <property type="evidence" value="ECO:0007669"/>
    <property type="project" value="TreeGrafter"/>
</dbReference>
<reference evidence="2" key="2">
    <citation type="journal article" date="2021" name="PeerJ">
        <title>Extensive microbial diversity within the chicken gut microbiome revealed by metagenomics and culture.</title>
        <authorList>
            <person name="Gilroy R."/>
            <person name="Ravi A."/>
            <person name="Getino M."/>
            <person name="Pursley I."/>
            <person name="Horton D.L."/>
            <person name="Alikhan N.F."/>
            <person name="Baker D."/>
            <person name="Gharbi K."/>
            <person name="Hall N."/>
            <person name="Watson M."/>
            <person name="Adriaenssens E.M."/>
            <person name="Foster-Nyarko E."/>
            <person name="Jarju S."/>
            <person name="Secka A."/>
            <person name="Antonio M."/>
            <person name="Oren A."/>
            <person name="Chaudhuri R.R."/>
            <person name="La Ragione R."/>
            <person name="Hildebrand F."/>
            <person name="Pallen M.J."/>
        </authorList>
    </citation>
    <scope>NUCLEOTIDE SEQUENCE</scope>
    <source>
        <strain evidence="2">ChiGjej1B1-24693</strain>
    </source>
</reference>
<reference evidence="2" key="1">
    <citation type="submission" date="2020-10" db="EMBL/GenBank/DDBJ databases">
        <authorList>
            <person name="Gilroy R."/>
        </authorList>
    </citation>
    <scope>NUCLEOTIDE SEQUENCE</scope>
    <source>
        <strain evidence="2">ChiGjej1B1-24693</strain>
    </source>
</reference>
<keyword evidence="1" id="KW-0472">Membrane</keyword>
<evidence type="ECO:0000256" key="1">
    <source>
        <dbReference type="SAM" id="Phobius"/>
    </source>
</evidence>
<dbReference type="SUPFAM" id="SSF52540">
    <property type="entry name" value="P-loop containing nucleoside triphosphate hydrolases"/>
    <property type="match status" value="1"/>
</dbReference>
<organism evidence="2 3">
    <name type="scientific">Candidatus Avipropionibacterium avicola</name>
    <dbReference type="NCBI Taxonomy" id="2840701"/>
    <lineage>
        <taxon>Bacteria</taxon>
        <taxon>Bacillati</taxon>
        <taxon>Actinomycetota</taxon>
        <taxon>Actinomycetes</taxon>
        <taxon>Propionibacteriales</taxon>
        <taxon>Propionibacteriaceae</taxon>
        <taxon>Propionibacteriaceae incertae sedis</taxon>
        <taxon>Candidatus Avipropionibacterium</taxon>
    </lineage>
</organism>
<feature type="transmembrane region" description="Helical" evidence="1">
    <location>
        <begin position="24"/>
        <end position="46"/>
    </location>
</feature>
<comment type="caution">
    <text evidence="2">The sequence shown here is derived from an EMBL/GenBank/DDBJ whole genome shotgun (WGS) entry which is preliminary data.</text>
</comment>